<dbReference type="PANTHER" id="PTHR31025:SF19">
    <property type="entry name" value="SI:CH73-42K18.1-RELATED"/>
    <property type="match status" value="1"/>
</dbReference>
<sequence>MWTCKYCVFSCDKRGHLLKHYRLKHGSYARSQPFPCLYQECLCTFKSFNSLKIHLSRFHTISQEQQSVRPFQVKLRCQLCDFLEPCQDTEYFAHLRRRHLKDHQSVQCPFQGCSFESKVYSTFSSHKSKHHRNHNETMFKPELVVRIGSNENDDSIRDAQQCSHQMISEELDQDNVTDDVSGEASETEIQDLAQQLEHNLAALFLKMQTTLHIPETSVQEVIQQLCQIVHLSQPLLHKNVKAVLQKHFGHISESVVKDVVESVAENNILTKSCGKNGSLATSKRRASYVMSNFALVMPIEYVVEKGMKTVAYVPLLQMLQTLLSKKDILDKVMSQQEYNPHEYRTCQDGSSFRENALFNCDEFTIALGLYIDDFEVSNPLGTSKRKHKMCAVYWIIANLPGKYRSALNTIQLALLCNTETVKECGYDKVLYPLLCDLTSLEQHGVYIERLGKSVKGSVLFVAADNLGAHSLAGFFESFRVDKFCRFCMASRTDAQLQEVRTGAFQLREKAAHNRQVQETLQNPNAGRSTGVKGQCPLTSNLEYFHVIGGYPPDILHDVFEGIVPVELSLCIKDLVAKKYITLDMLNEAIKSFPYTFSDKTDKPQVISKSFSSSDTLGGNGHENWCLIRLLPLLIGHYIPSGDNTWEILMLLKDIVALVVAPHFTAESLYILDYKVAEHRELLQSVFPDFKLRPKHHYTEHYSHLIRVHGPLTEVWTMRFEGKHKFFKKVIRDAQNFKNVAMTLAVKHQKALCHQLDCSHFFKLGVEMTNVTSVLVATFPENIQVALSQKIPQTKAVLVASSVCINGIDYKSDMILSAGSCSGLPDFKQITHIVAVNTEVLFVCKVMTSWYSEHLRSYELCCPDTPSFCVLQLEDLNDILPLSAYSVQSKLMMDSPMILRVIMTEADIRKIKLTTKPCSVEDLISCLKNTLALEYNFTLQFQDPDFNNELCNLTDLSELPHKPTVKIIPQLELMPVLSSDAQESTEALSDAASSADTILISTSPQEQKMPWPEVFMIPKFSVDVEYRLRQANLIYLRDETPLKMTKELKHDILQKLAENIYSFKAYPTSSDIKDVAKALVAAHPCLRESGSPSGYCGWTHSLKDKMGNYRSKMRSLGHTDVMVNAGKRGRYSASRDPPNKNIKKPRKGEVNYLPDCPDGLDASSLEKYRQELVDEMKKKKPIRGWTSLSFRRKEVVIDKPPLSQLLERWPALISESQVYQEFSRVVGKNLKQEFYGSLDRHCPQLIQIFRSKRGLTGQILSDLLQQIKTSDLADMRCAAIRGLPVILGDDPTEFFKTCVSSADEEFPHVPLGILTKESEAVAQHLQSFHLHPSSVGIILEGNVVMDNLENLPQAMCLLFGLTYALHLDYPKCMTKTFHFIQQVMLCLGKKELKGKILALSNQLAI</sequence>
<evidence type="ECO:0000313" key="3">
    <source>
        <dbReference type="EMBL" id="KAI2645594.1"/>
    </source>
</evidence>
<dbReference type="Proteomes" id="UP000830375">
    <property type="component" value="Unassembled WGS sequence"/>
</dbReference>
<dbReference type="PROSITE" id="PS00028">
    <property type="entry name" value="ZINC_FINGER_C2H2_1"/>
    <property type="match status" value="2"/>
</dbReference>
<evidence type="ECO:0000259" key="2">
    <source>
        <dbReference type="PROSITE" id="PS00028"/>
    </source>
</evidence>
<organism evidence="3 4">
    <name type="scientific">Labeo rohita</name>
    <name type="common">Indian major carp</name>
    <name type="synonym">Cyprinus rohita</name>
    <dbReference type="NCBI Taxonomy" id="84645"/>
    <lineage>
        <taxon>Eukaryota</taxon>
        <taxon>Metazoa</taxon>
        <taxon>Chordata</taxon>
        <taxon>Craniata</taxon>
        <taxon>Vertebrata</taxon>
        <taxon>Euteleostomi</taxon>
        <taxon>Actinopterygii</taxon>
        <taxon>Neopterygii</taxon>
        <taxon>Teleostei</taxon>
        <taxon>Ostariophysi</taxon>
        <taxon>Cypriniformes</taxon>
        <taxon>Cyprinidae</taxon>
        <taxon>Labeoninae</taxon>
        <taxon>Labeonini</taxon>
        <taxon>Labeo</taxon>
    </lineage>
</organism>
<keyword evidence="4" id="KW-1185">Reference proteome</keyword>
<dbReference type="InterPro" id="IPR013087">
    <property type="entry name" value="Znf_C2H2_type"/>
</dbReference>
<protein>
    <submittedName>
        <fullName evidence="3">Sterile alpha motif domain-containing protein 3</fullName>
    </submittedName>
</protein>
<proteinExistence type="predicted"/>
<feature type="domain" description="C2H2-type" evidence="2">
    <location>
        <begin position="36"/>
        <end position="59"/>
    </location>
</feature>
<name>A0ABQ8L4A2_LABRO</name>
<gene>
    <name evidence="3" type="ORF">H4Q32_030480</name>
</gene>
<reference evidence="3 4" key="1">
    <citation type="submission" date="2022-01" db="EMBL/GenBank/DDBJ databases">
        <title>A high-quality chromosome-level genome assembly of rohu carp, Labeo rohita.</title>
        <authorList>
            <person name="Arick M.A. II"/>
            <person name="Hsu C.-Y."/>
            <person name="Magbanua Z."/>
            <person name="Pechanova O."/>
            <person name="Grover C."/>
            <person name="Miller E."/>
            <person name="Thrash A."/>
            <person name="Ezzel L."/>
            <person name="Alam S."/>
            <person name="Benzie J."/>
            <person name="Hamilton M."/>
            <person name="Karsi A."/>
            <person name="Lawrence M.L."/>
            <person name="Peterson D.G."/>
        </authorList>
    </citation>
    <scope>NUCLEOTIDE SEQUENCE [LARGE SCALE GENOMIC DNA]</scope>
    <source>
        <strain evidence="4">BAU-BD-2019</strain>
        <tissue evidence="3">Blood</tissue>
    </source>
</reference>
<evidence type="ECO:0000256" key="1">
    <source>
        <dbReference type="SAM" id="MobiDB-lite"/>
    </source>
</evidence>
<feature type="region of interest" description="Disordered" evidence="1">
    <location>
        <begin position="1128"/>
        <end position="1147"/>
    </location>
</feature>
<evidence type="ECO:0000313" key="4">
    <source>
        <dbReference type="Proteomes" id="UP000830375"/>
    </source>
</evidence>
<comment type="caution">
    <text evidence="3">The sequence shown here is derived from an EMBL/GenBank/DDBJ whole genome shotgun (WGS) entry which is preliminary data.</text>
</comment>
<dbReference type="EMBL" id="JACTAM010002186">
    <property type="protein sequence ID" value="KAI2645594.1"/>
    <property type="molecule type" value="Genomic_DNA"/>
</dbReference>
<dbReference type="SMART" id="SM00355">
    <property type="entry name" value="ZnF_C2H2"/>
    <property type="match status" value="4"/>
</dbReference>
<dbReference type="PANTHER" id="PTHR31025">
    <property type="entry name" value="SI:CH211-196P9.1-RELATED"/>
    <property type="match status" value="1"/>
</dbReference>
<accession>A0ABQ8L4A2</accession>
<feature type="domain" description="C2H2-type" evidence="2">
    <location>
        <begin position="4"/>
        <end position="25"/>
    </location>
</feature>
<dbReference type="Gene3D" id="3.30.160.60">
    <property type="entry name" value="Classic Zinc Finger"/>
    <property type="match status" value="1"/>
</dbReference>